<dbReference type="CDD" id="cd00130">
    <property type="entry name" value="PAS"/>
    <property type="match status" value="3"/>
</dbReference>
<dbReference type="InterPro" id="IPR036097">
    <property type="entry name" value="HisK_dim/P_sf"/>
</dbReference>
<evidence type="ECO:0000256" key="7">
    <source>
        <dbReference type="ARBA" id="ARBA00022840"/>
    </source>
</evidence>
<feature type="domain" description="PAC" evidence="11">
    <location>
        <begin position="206"/>
        <end position="258"/>
    </location>
</feature>
<evidence type="ECO:0000256" key="3">
    <source>
        <dbReference type="ARBA" id="ARBA00022553"/>
    </source>
</evidence>
<dbReference type="CDD" id="cd16922">
    <property type="entry name" value="HATPase_EvgS-ArcB-TorS-like"/>
    <property type="match status" value="1"/>
</dbReference>
<dbReference type="InterPro" id="IPR003661">
    <property type="entry name" value="HisK_dim/P_dom"/>
</dbReference>
<dbReference type="PANTHER" id="PTHR43047">
    <property type="entry name" value="TWO-COMPONENT HISTIDINE PROTEIN KINASE"/>
    <property type="match status" value="1"/>
</dbReference>
<dbReference type="Pfam" id="PF08447">
    <property type="entry name" value="PAS_3"/>
    <property type="match status" value="1"/>
</dbReference>
<dbReference type="SUPFAM" id="SSF55785">
    <property type="entry name" value="PYP-like sensor domain (PAS domain)"/>
    <property type="match status" value="3"/>
</dbReference>
<evidence type="ECO:0000256" key="4">
    <source>
        <dbReference type="ARBA" id="ARBA00022679"/>
    </source>
</evidence>
<dbReference type="PANTHER" id="PTHR43047:SF72">
    <property type="entry name" value="OSMOSENSING HISTIDINE PROTEIN KINASE SLN1"/>
    <property type="match status" value="1"/>
</dbReference>
<feature type="domain" description="PAC" evidence="11">
    <location>
        <begin position="337"/>
        <end position="388"/>
    </location>
</feature>
<dbReference type="EC" id="2.7.13.3" evidence="2"/>
<dbReference type="InterPro" id="IPR001610">
    <property type="entry name" value="PAC"/>
</dbReference>
<dbReference type="InterPro" id="IPR035965">
    <property type="entry name" value="PAS-like_dom_sf"/>
</dbReference>
<dbReference type="InterPro" id="IPR036890">
    <property type="entry name" value="HATPase_C_sf"/>
</dbReference>
<dbReference type="SUPFAM" id="SSF47384">
    <property type="entry name" value="Homodimeric domain of signal transducing histidine kinase"/>
    <property type="match status" value="1"/>
</dbReference>
<dbReference type="InterPro" id="IPR003594">
    <property type="entry name" value="HATPase_dom"/>
</dbReference>
<dbReference type="Pfam" id="PF13426">
    <property type="entry name" value="PAS_9"/>
    <property type="match status" value="2"/>
</dbReference>
<organism evidence="12 13">
    <name type="scientific">Paenibacillus agricola</name>
    <dbReference type="NCBI Taxonomy" id="2716264"/>
    <lineage>
        <taxon>Bacteria</taxon>
        <taxon>Bacillati</taxon>
        <taxon>Bacillota</taxon>
        <taxon>Bacilli</taxon>
        <taxon>Bacillales</taxon>
        <taxon>Paenibacillaceae</taxon>
        <taxon>Paenibacillus</taxon>
    </lineage>
</organism>
<dbReference type="InterPro" id="IPR000014">
    <property type="entry name" value="PAS"/>
</dbReference>
<dbReference type="SMART" id="SM00387">
    <property type="entry name" value="HATPase_c"/>
    <property type="match status" value="1"/>
</dbReference>
<feature type="domain" description="PAS" evidence="10">
    <location>
        <begin position="38"/>
        <end position="73"/>
    </location>
</feature>
<evidence type="ECO:0000256" key="1">
    <source>
        <dbReference type="ARBA" id="ARBA00000085"/>
    </source>
</evidence>
<comment type="caution">
    <text evidence="12">The sequence shown here is derived from an EMBL/GenBank/DDBJ whole genome shotgun (WGS) entry which is preliminary data.</text>
</comment>
<dbReference type="SMART" id="SM00091">
    <property type="entry name" value="PAS"/>
    <property type="match status" value="3"/>
</dbReference>
<keyword evidence="6" id="KW-0418">Kinase</keyword>
<dbReference type="PRINTS" id="PR00344">
    <property type="entry name" value="BCTRLSENSOR"/>
</dbReference>
<dbReference type="SMART" id="SM00086">
    <property type="entry name" value="PAC"/>
    <property type="match status" value="3"/>
</dbReference>
<keyword evidence="8" id="KW-0902">Two-component regulatory system</keyword>
<comment type="catalytic activity">
    <reaction evidence="1">
        <text>ATP + protein L-histidine = ADP + protein N-phospho-L-histidine.</text>
        <dbReference type="EC" id="2.7.13.3"/>
    </reaction>
</comment>
<keyword evidence="3" id="KW-0597">Phosphoprotein</keyword>
<evidence type="ECO:0000256" key="2">
    <source>
        <dbReference type="ARBA" id="ARBA00012438"/>
    </source>
</evidence>
<evidence type="ECO:0000313" key="13">
    <source>
        <dbReference type="Proteomes" id="UP001165962"/>
    </source>
</evidence>
<dbReference type="InterPro" id="IPR004358">
    <property type="entry name" value="Sig_transdc_His_kin-like_C"/>
</dbReference>
<dbReference type="PROSITE" id="PS50112">
    <property type="entry name" value="PAS"/>
    <property type="match status" value="3"/>
</dbReference>
<dbReference type="PROSITE" id="PS50109">
    <property type="entry name" value="HIS_KIN"/>
    <property type="match status" value="1"/>
</dbReference>
<dbReference type="RefSeq" id="WP_166144505.1">
    <property type="nucleotide sequence ID" value="NZ_JAAOIW010000001.1"/>
</dbReference>
<dbReference type="InterPro" id="IPR013655">
    <property type="entry name" value="PAS_fold_3"/>
</dbReference>
<dbReference type="InterPro" id="IPR000700">
    <property type="entry name" value="PAS-assoc_C"/>
</dbReference>
<dbReference type="EMBL" id="JAAOIW010000001">
    <property type="protein sequence ID" value="NHN28275.1"/>
    <property type="molecule type" value="Genomic_DNA"/>
</dbReference>
<dbReference type="Gene3D" id="1.10.287.130">
    <property type="match status" value="1"/>
</dbReference>
<name>A0ABX0J355_9BACL</name>
<dbReference type="PROSITE" id="PS50113">
    <property type="entry name" value="PAC"/>
    <property type="match status" value="2"/>
</dbReference>
<evidence type="ECO:0000256" key="8">
    <source>
        <dbReference type="ARBA" id="ARBA00023012"/>
    </source>
</evidence>
<keyword evidence="7" id="KW-0067">ATP-binding</keyword>
<dbReference type="Gene3D" id="3.30.450.20">
    <property type="entry name" value="PAS domain"/>
    <property type="match status" value="3"/>
</dbReference>
<dbReference type="Gene3D" id="3.30.565.10">
    <property type="entry name" value="Histidine kinase-like ATPase, C-terminal domain"/>
    <property type="match status" value="1"/>
</dbReference>
<proteinExistence type="predicted"/>
<keyword evidence="13" id="KW-1185">Reference proteome</keyword>
<evidence type="ECO:0000256" key="5">
    <source>
        <dbReference type="ARBA" id="ARBA00022741"/>
    </source>
</evidence>
<dbReference type="InterPro" id="IPR005467">
    <property type="entry name" value="His_kinase_dom"/>
</dbReference>
<feature type="domain" description="PAS" evidence="10">
    <location>
        <begin position="266"/>
        <end position="301"/>
    </location>
</feature>
<protein>
    <recommendedName>
        <fullName evidence="2">histidine kinase</fullName>
        <ecNumber evidence="2">2.7.13.3</ecNumber>
    </recommendedName>
</protein>
<dbReference type="NCBIfam" id="TIGR00229">
    <property type="entry name" value="sensory_box"/>
    <property type="match status" value="3"/>
</dbReference>
<dbReference type="Pfam" id="PF00512">
    <property type="entry name" value="HisKA"/>
    <property type="match status" value="1"/>
</dbReference>
<keyword evidence="4" id="KW-0808">Transferase</keyword>
<keyword evidence="5" id="KW-0547">Nucleotide-binding</keyword>
<feature type="domain" description="PAS" evidence="10">
    <location>
        <begin position="136"/>
        <end position="206"/>
    </location>
</feature>
<evidence type="ECO:0000256" key="6">
    <source>
        <dbReference type="ARBA" id="ARBA00022777"/>
    </source>
</evidence>
<evidence type="ECO:0000313" key="12">
    <source>
        <dbReference type="EMBL" id="NHN28275.1"/>
    </source>
</evidence>
<evidence type="ECO:0000259" key="10">
    <source>
        <dbReference type="PROSITE" id="PS50112"/>
    </source>
</evidence>
<gene>
    <name evidence="12" type="ORF">G9U52_00360</name>
</gene>
<evidence type="ECO:0000259" key="9">
    <source>
        <dbReference type="PROSITE" id="PS50109"/>
    </source>
</evidence>
<dbReference type="CDD" id="cd00082">
    <property type="entry name" value="HisKA"/>
    <property type="match status" value="1"/>
</dbReference>
<evidence type="ECO:0000259" key="11">
    <source>
        <dbReference type="PROSITE" id="PS50113"/>
    </source>
</evidence>
<reference evidence="12" key="1">
    <citation type="submission" date="2020-03" db="EMBL/GenBank/DDBJ databases">
        <title>Draft sequencing of Paenibacilllus sp. S3N08.</title>
        <authorList>
            <person name="Kim D.-U."/>
        </authorList>
    </citation>
    <scope>NUCLEOTIDE SEQUENCE</scope>
    <source>
        <strain evidence="12">S3N08</strain>
    </source>
</reference>
<sequence>MIPISIHPGNDSLIDDALIYTHIYKHSPIGIAVIELQEGLFVKINPHFCQLLGYSEQELYGKSYLDFTYSSDHKKSDHHEVVRRLTADPSNLIQLDKRYIRKNGDMLWASLQVSMVRDPLTDQPLYLVSHLTDISDETILKYVTENNHDLVSLSTPDGMLRYVSPSCRKILGMEPKELTGKNRTDFYHPDDALDMQQRMKLFSESEVFTRRIRHKQGHYLWFETSFQVIRDEQGEVEMVCSIGRNVTERMQNMQQIEKLNNERSLILNAVTEGIIGLDANGKVIFINQAGVSKLGFQDEKVDIDLISMLQETRSDGSQYLRAESPIGKAISDGVPRRNVEAVFWRKDGSSFFVNYQVAPIFDREQQKGIVVVFRDVTEEREIIQAKESAERADQAKSEFLAIMSHELRTPMNGIIGMAELISDTVLDEEQRSCIDIIIHSSHALLDILNEILDFSKIEAGKMVLVHEPFAIQAIIDEVTDLFYIRAIQKNLLLSFQIDPDLPKLLVGDEARLRQVLINLVGNAIKFTNEGSILIKAQLNICPNQQQSILEIAVVDTGIGIPAHKLDLLFLSFSQLHPMINRKYGGTGLGLAICKKLVELMEGTIQVESEEGRGSTFSFAIPLRLV</sequence>
<dbReference type="SMART" id="SM00388">
    <property type="entry name" value="HisKA"/>
    <property type="match status" value="1"/>
</dbReference>
<dbReference type="SUPFAM" id="SSF55874">
    <property type="entry name" value="ATPase domain of HSP90 chaperone/DNA topoisomerase II/histidine kinase"/>
    <property type="match status" value="1"/>
</dbReference>
<accession>A0ABX0J355</accession>
<dbReference type="Pfam" id="PF02518">
    <property type="entry name" value="HATPase_c"/>
    <property type="match status" value="1"/>
</dbReference>
<feature type="domain" description="Histidine kinase" evidence="9">
    <location>
        <begin position="402"/>
        <end position="624"/>
    </location>
</feature>
<dbReference type="Proteomes" id="UP001165962">
    <property type="component" value="Unassembled WGS sequence"/>
</dbReference>